<comment type="subcellular location">
    <subcellularLocation>
        <location evidence="1">Peroxisome</location>
    </subcellularLocation>
</comment>
<dbReference type="PANTHER" id="PTHR24096">
    <property type="entry name" value="LONG-CHAIN-FATTY-ACID--COA LIGASE"/>
    <property type="match status" value="1"/>
</dbReference>
<protein>
    <recommendedName>
        <fullName evidence="5">AMP-dependent synthetase/ligase domain-containing protein</fullName>
    </recommendedName>
</protein>
<dbReference type="AlphaFoldDB" id="A0AAQ4CY22"/>
<dbReference type="EMBL" id="JARKHS020036708">
    <property type="protein sequence ID" value="KAK8755112.1"/>
    <property type="molecule type" value="Genomic_DNA"/>
</dbReference>
<evidence type="ECO:0000256" key="1">
    <source>
        <dbReference type="ARBA" id="ARBA00004275"/>
    </source>
</evidence>
<dbReference type="GO" id="GO:0005777">
    <property type="term" value="C:peroxisome"/>
    <property type="evidence" value="ECO:0007669"/>
    <property type="project" value="UniProtKB-SubCell"/>
</dbReference>
<evidence type="ECO:0000259" key="5">
    <source>
        <dbReference type="Pfam" id="PF00501"/>
    </source>
</evidence>
<dbReference type="InterPro" id="IPR042099">
    <property type="entry name" value="ANL_N_sf"/>
</dbReference>
<dbReference type="Proteomes" id="UP001321473">
    <property type="component" value="Unassembled WGS sequence"/>
</dbReference>
<sequence length="226" mass="24889">MTARSNSPEEPLTSDDQPLHSEVYLVIEDNVVKTCVKNAIVPDVNFVTFFTNMWQKHEDKVALLLIVTTGTCDEALSLSELKRSHPEQIAAPLNLNADSVLAILYSSGSTGLPKGVQLNHRNLISQVISHGYLDPSVFESSDVYIAVAPIMHVGGFWLIFSYLGQGCKVIAVHTTDFDVVLPAIERHRPDLEVFSSAKPEHSVRLDSPVMPKFHVDRTLIGGKVCL</sequence>
<proteinExistence type="inferred from homology"/>
<dbReference type="Pfam" id="PF00501">
    <property type="entry name" value="AMP-binding"/>
    <property type="match status" value="1"/>
</dbReference>
<name>A0AAQ4CY22_AMBAM</name>
<evidence type="ECO:0000313" key="7">
    <source>
        <dbReference type="Proteomes" id="UP001321473"/>
    </source>
</evidence>
<organism evidence="6 7">
    <name type="scientific">Amblyomma americanum</name>
    <name type="common">Lone star tick</name>
    <dbReference type="NCBI Taxonomy" id="6943"/>
    <lineage>
        <taxon>Eukaryota</taxon>
        <taxon>Metazoa</taxon>
        <taxon>Ecdysozoa</taxon>
        <taxon>Arthropoda</taxon>
        <taxon>Chelicerata</taxon>
        <taxon>Arachnida</taxon>
        <taxon>Acari</taxon>
        <taxon>Parasitiformes</taxon>
        <taxon>Ixodida</taxon>
        <taxon>Ixodoidea</taxon>
        <taxon>Ixodidae</taxon>
        <taxon>Amblyomminae</taxon>
        <taxon>Amblyomma</taxon>
    </lineage>
</organism>
<evidence type="ECO:0000256" key="2">
    <source>
        <dbReference type="ARBA" id="ARBA00006432"/>
    </source>
</evidence>
<evidence type="ECO:0000256" key="3">
    <source>
        <dbReference type="ARBA" id="ARBA00022598"/>
    </source>
</evidence>
<keyword evidence="7" id="KW-1185">Reference proteome</keyword>
<comment type="similarity">
    <text evidence="2">Belongs to the ATP-dependent AMP-binding enzyme family.</text>
</comment>
<comment type="caution">
    <text evidence="6">The sequence shown here is derived from an EMBL/GenBank/DDBJ whole genome shotgun (WGS) entry which is preliminary data.</text>
</comment>
<feature type="domain" description="AMP-dependent synthetase/ligase" evidence="5">
    <location>
        <begin position="58"/>
        <end position="190"/>
    </location>
</feature>
<keyword evidence="3" id="KW-0436">Ligase</keyword>
<keyword evidence="4" id="KW-0576">Peroxisome</keyword>
<dbReference type="SUPFAM" id="SSF56801">
    <property type="entry name" value="Acetyl-CoA synthetase-like"/>
    <property type="match status" value="1"/>
</dbReference>
<dbReference type="InterPro" id="IPR020845">
    <property type="entry name" value="AMP-binding_CS"/>
</dbReference>
<reference evidence="6 7" key="1">
    <citation type="journal article" date="2023" name="Arcadia Sci">
        <title>De novo assembly of a long-read Amblyomma americanum tick genome.</title>
        <authorList>
            <person name="Chou S."/>
            <person name="Poskanzer K.E."/>
            <person name="Rollins M."/>
            <person name="Thuy-Boun P.S."/>
        </authorList>
    </citation>
    <scope>NUCLEOTIDE SEQUENCE [LARGE SCALE GENOMIC DNA]</scope>
    <source>
        <strain evidence="6">F_SG_1</strain>
        <tissue evidence="6">Salivary glands</tissue>
    </source>
</reference>
<evidence type="ECO:0000313" key="6">
    <source>
        <dbReference type="EMBL" id="KAK8755112.1"/>
    </source>
</evidence>
<dbReference type="PROSITE" id="PS00455">
    <property type="entry name" value="AMP_BINDING"/>
    <property type="match status" value="1"/>
</dbReference>
<dbReference type="GO" id="GO:0016405">
    <property type="term" value="F:CoA-ligase activity"/>
    <property type="evidence" value="ECO:0007669"/>
    <property type="project" value="TreeGrafter"/>
</dbReference>
<evidence type="ECO:0000256" key="4">
    <source>
        <dbReference type="ARBA" id="ARBA00023140"/>
    </source>
</evidence>
<dbReference type="InterPro" id="IPR000873">
    <property type="entry name" value="AMP-dep_synth/lig_dom"/>
</dbReference>
<dbReference type="Gene3D" id="3.40.50.12780">
    <property type="entry name" value="N-terminal domain of ligase-like"/>
    <property type="match status" value="1"/>
</dbReference>
<gene>
    <name evidence="6" type="ORF">V5799_002186</name>
</gene>
<dbReference type="PANTHER" id="PTHR24096:SF149">
    <property type="entry name" value="AMP-BINDING DOMAIN-CONTAINING PROTEIN-RELATED"/>
    <property type="match status" value="1"/>
</dbReference>
<accession>A0AAQ4CY22</accession>